<name>A0A0F7ZP56_9HYPO</name>
<proteinExistence type="predicted"/>
<sequence>MKLLASIAALFALASSAQACQCISSVGVNVSATQKCCREAGGASQGNQCPAGRISERLSDFAQCCRRYDTATDCGCPRGCAARELAARRRAEGGDPPTEEEITALMATYA</sequence>
<dbReference type="OrthoDB" id="3624704at2759"/>
<feature type="signal peptide" evidence="1">
    <location>
        <begin position="1"/>
        <end position="19"/>
    </location>
</feature>
<evidence type="ECO:0000313" key="2">
    <source>
        <dbReference type="EMBL" id="KJZ74915.1"/>
    </source>
</evidence>
<evidence type="ECO:0000313" key="3">
    <source>
        <dbReference type="Proteomes" id="UP000054481"/>
    </source>
</evidence>
<gene>
    <name evidence="2" type="ORF">HIM_05646</name>
</gene>
<dbReference type="PROSITE" id="PS51257">
    <property type="entry name" value="PROKAR_LIPOPROTEIN"/>
    <property type="match status" value="1"/>
</dbReference>
<protein>
    <recommendedName>
        <fullName evidence="4">Extracellular membrane protein CFEM domain-containing protein</fullName>
    </recommendedName>
</protein>
<reference evidence="2 3" key="1">
    <citation type="journal article" date="2014" name="Genome Biol. Evol.">
        <title>Comparative genomics and transcriptomics analyses reveal divergent lifestyle features of nematode endoparasitic fungus Hirsutella minnesotensis.</title>
        <authorList>
            <person name="Lai Y."/>
            <person name="Liu K."/>
            <person name="Zhang X."/>
            <person name="Zhang X."/>
            <person name="Li K."/>
            <person name="Wang N."/>
            <person name="Shu C."/>
            <person name="Wu Y."/>
            <person name="Wang C."/>
            <person name="Bushley K.E."/>
            <person name="Xiang M."/>
            <person name="Liu X."/>
        </authorList>
    </citation>
    <scope>NUCLEOTIDE SEQUENCE [LARGE SCALE GENOMIC DNA]</scope>
    <source>
        <strain evidence="2 3">3608</strain>
    </source>
</reference>
<dbReference type="AlphaFoldDB" id="A0A0F7ZP56"/>
<accession>A0A0F7ZP56</accession>
<keyword evidence="1" id="KW-0732">Signal</keyword>
<dbReference type="EMBL" id="KQ030521">
    <property type="protein sequence ID" value="KJZ74915.1"/>
    <property type="molecule type" value="Genomic_DNA"/>
</dbReference>
<dbReference type="Proteomes" id="UP000054481">
    <property type="component" value="Unassembled WGS sequence"/>
</dbReference>
<keyword evidence="3" id="KW-1185">Reference proteome</keyword>
<evidence type="ECO:0000256" key="1">
    <source>
        <dbReference type="SAM" id="SignalP"/>
    </source>
</evidence>
<organism evidence="2 3">
    <name type="scientific">Hirsutella minnesotensis 3608</name>
    <dbReference type="NCBI Taxonomy" id="1043627"/>
    <lineage>
        <taxon>Eukaryota</taxon>
        <taxon>Fungi</taxon>
        <taxon>Dikarya</taxon>
        <taxon>Ascomycota</taxon>
        <taxon>Pezizomycotina</taxon>
        <taxon>Sordariomycetes</taxon>
        <taxon>Hypocreomycetidae</taxon>
        <taxon>Hypocreales</taxon>
        <taxon>Ophiocordycipitaceae</taxon>
        <taxon>Hirsutella</taxon>
    </lineage>
</organism>
<evidence type="ECO:0008006" key="4">
    <source>
        <dbReference type="Google" id="ProtNLM"/>
    </source>
</evidence>
<feature type="chain" id="PRO_5002526433" description="Extracellular membrane protein CFEM domain-containing protein" evidence="1">
    <location>
        <begin position="20"/>
        <end position="110"/>
    </location>
</feature>